<organism evidence="3 4">
    <name type="scientific">Eimeria maxima</name>
    <name type="common">Coccidian parasite</name>
    <dbReference type="NCBI Taxonomy" id="5804"/>
    <lineage>
        <taxon>Eukaryota</taxon>
        <taxon>Sar</taxon>
        <taxon>Alveolata</taxon>
        <taxon>Apicomplexa</taxon>
        <taxon>Conoidasida</taxon>
        <taxon>Coccidia</taxon>
        <taxon>Eucoccidiorida</taxon>
        <taxon>Eimeriorina</taxon>
        <taxon>Eimeriidae</taxon>
        <taxon>Eimeria</taxon>
    </lineage>
</organism>
<accession>U6MCD5</accession>
<dbReference type="OrthoDB" id="351764at2759"/>
<dbReference type="EMBL" id="HG721298">
    <property type="protein sequence ID" value="CDJ60104.1"/>
    <property type="molecule type" value="Genomic_DNA"/>
</dbReference>
<protein>
    <submittedName>
        <fullName evidence="3">Uncharacterized protein</fullName>
    </submittedName>
</protein>
<dbReference type="AlphaFoldDB" id="U6MCD5"/>
<feature type="compositionally biased region" description="Pro residues" evidence="1">
    <location>
        <begin position="97"/>
        <end position="116"/>
    </location>
</feature>
<reference evidence="3" key="2">
    <citation type="submission" date="2013-10" db="EMBL/GenBank/DDBJ databases">
        <authorList>
            <person name="Aslett M."/>
        </authorList>
    </citation>
    <scope>NUCLEOTIDE SEQUENCE [LARGE SCALE GENOMIC DNA]</scope>
    <source>
        <strain evidence="3">Weybridge</strain>
    </source>
</reference>
<feature type="signal peptide" evidence="2">
    <location>
        <begin position="1"/>
        <end position="20"/>
    </location>
</feature>
<dbReference type="RefSeq" id="XP_013336749.1">
    <property type="nucleotide sequence ID" value="XM_013481295.1"/>
</dbReference>
<feature type="region of interest" description="Disordered" evidence="1">
    <location>
        <begin position="81"/>
        <end position="116"/>
    </location>
</feature>
<feature type="non-terminal residue" evidence="3">
    <location>
        <position position="116"/>
    </location>
</feature>
<dbReference type="VEuPathDB" id="ToxoDB:EMWEY_00059950"/>
<evidence type="ECO:0000313" key="3">
    <source>
        <dbReference type="EMBL" id="CDJ60104.1"/>
    </source>
</evidence>
<reference evidence="3" key="1">
    <citation type="submission" date="2013-10" db="EMBL/GenBank/DDBJ databases">
        <title>Genomic analysis of the causative agents of coccidiosis in chickens.</title>
        <authorList>
            <person name="Reid A.J."/>
            <person name="Blake D."/>
            <person name="Billington K."/>
            <person name="Browne H."/>
            <person name="Dunn M."/>
            <person name="Hung S."/>
            <person name="Kawahara F."/>
            <person name="Miranda-Saavedra D."/>
            <person name="Mourier T."/>
            <person name="Nagra H."/>
            <person name="Otto T.D."/>
            <person name="Rawlings N."/>
            <person name="Sanchez A."/>
            <person name="Sanders M."/>
            <person name="Subramaniam C."/>
            <person name="Tay Y."/>
            <person name="Dear P."/>
            <person name="Doerig C."/>
            <person name="Gruber A."/>
            <person name="Parkinson J."/>
            <person name="Shirley M."/>
            <person name="Wan K.L."/>
            <person name="Berriman M."/>
            <person name="Tomley F."/>
            <person name="Pain A."/>
        </authorList>
    </citation>
    <scope>NUCLEOTIDE SEQUENCE [LARGE SCALE GENOMIC DNA]</scope>
    <source>
        <strain evidence="3">Weybridge</strain>
    </source>
</reference>
<dbReference type="GeneID" id="25339981"/>
<keyword evidence="2" id="KW-0732">Signal</keyword>
<evidence type="ECO:0000256" key="2">
    <source>
        <dbReference type="SAM" id="SignalP"/>
    </source>
</evidence>
<name>U6MCD5_EIMMA</name>
<evidence type="ECO:0000256" key="1">
    <source>
        <dbReference type="SAM" id="MobiDB-lite"/>
    </source>
</evidence>
<proteinExistence type="predicted"/>
<dbReference type="Proteomes" id="UP000030763">
    <property type="component" value="Unassembled WGS sequence"/>
</dbReference>
<evidence type="ECO:0000313" key="4">
    <source>
        <dbReference type="Proteomes" id="UP000030763"/>
    </source>
</evidence>
<feature type="chain" id="PRO_5004673564" evidence="2">
    <location>
        <begin position="21"/>
        <end position="116"/>
    </location>
</feature>
<gene>
    <name evidence="3" type="ORF">EMWEY_00059950</name>
</gene>
<keyword evidence="4" id="KW-1185">Reference proteome</keyword>
<sequence>MKSFVALVAALAAFVPFSGAEDAGIGGPVVAMLQQDATGETFEENEPTAVAVEETEGASPRVFFLDKLLGKFLMSKLKMGAPTPSVTNEHHHMHVHPAPPPPAPCPPPPAPEPLPP</sequence>
<dbReference type="OMA" id="HTHLYPT"/>